<sequence length="124" mass="13613">MITLNHTIVPALDNDEAAGFLAGILGLEVLPPDGMDGHFAPVRVNDTLTLEFMTVDEPAPVHLAFEVDTAAFDAILARVRERGVAFGSRPYDWANERTDHPLCARGFFFRDASGHLYEVMDAGR</sequence>
<dbReference type="Gene3D" id="3.10.180.10">
    <property type="entry name" value="2,3-Dihydroxybiphenyl 1,2-Dioxygenase, domain 1"/>
    <property type="match status" value="1"/>
</dbReference>
<gene>
    <name evidence="2" type="ORF">Afil01_48660</name>
</gene>
<dbReference type="RefSeq" id="WP_285665183.1">
    <property type="nucleotide sequence ID" value="NZ_BSTX01000003.1"/>
</dbReference>
<evidence type="ECO:0000313" key="2">
    <source>
        <dbReference type="EMBL" id="GLZ80059.1"/>
    </source>
</evidence>
<evidence type="ECO:0000313" key="3">
    <source>
        <dbReference type="Proteomes" id="UP001165079"/>
    </source>
</evidence>
<keyword evidence="2" id="KW-0808">Transferase</keyword>
<dbReference type="InterPro" id="IPR029068">
    <property type="entry name" value="Glyas_Bleomycin-R_OHBP_Dase"/>
</dbReference>
<name>A0A9W6WAW4_9ACTN</name>
<organism evidence="2 3">
    <name type="scientific">Actinorhabdospora filicis</name>
    <dbReference type="NCBI Taxonomy" id="1785913"/>
    <lineage>
        <taxon>Bacteria</taxon>
        <taxon>Bacillati</taxon>
        <taxon>Actinomycetota</taxon>
        <taxon>Actinomycetes</taxon>
        <taxon>Micromonosporales</taxon>
        <taxon>Micromonosporaceae</taxon>
        <taxon>Actinorhabdospora</taxon>
    </lineage>
</organism>
<dbReference type="SUPFAM" id="SSF54593">
    <property type="entry name" value="Glyoxalase/Bleomycin resistance protein/Dihydroxybiphenyl dioxygenase"/>
    <property type="match status" value="1"/>
</dbReference>
<dbReference type="EMBL" id="BSTX01000003">
    <property type="protein sequence ID" value="GLZ80059.1"/>
    <property type="molecule type" value="Genomic_DNA"/>
</dbReference>
<protein>
    <submittedName>
        <fullName evidence="2">Cysteine transferase</fullName>
    </submittedName>
</protein>
<dbReference type="Proteomes" id="UP001165079">
    <property type="component" value="Unassembled WGS sequence"/>
</dbReference>
<accession>A0A9W6WAW4</accession>
<proteinExistence type="predicted"/>
<reference evidence="2" key="1">
    <citation type="submission" date="2023-03" db="EMBL/GenBank/DDBJ databases">
        <title>Actinorhabdospora filicis NBRC 111898.</title>
        <authorList>
            <person name="Ichikawa N."/>
            <person name="Sato H."/>
            <person name="Tonouchi N."/>
        </authorList>
    </citation>
    <scope>NUCLEOTIDE SEQUENCE</scope>
    <source>
        <strain evidence="2">NBRC 111898</strain>
    </source>
</reference>
<dbReference type="GO" id="GO:0016740">
    <property type="term" value="F:transferase activity"/>
    <property type="evidence" value="ECO:0007669"/>
    <property type="project" value="UniProtKB-KW"/>
</dbReference>
<dbReference type="InterPro" id="IPR037523">
    <property type="entry name" value="VOC_core"/>
</dbReference>
<evidence type="ECO:0000259" key="1">
    <source>
        <dbReference type="PROSITE" id="PS51819"/>
    </source>
</evidence>
<keyword evidence="3" id="KW-1185">Reference proteome</keyword>
<dbReference type="Pfam" id="PF18029">
    <property type="entry name" value="Glyoxalase_6"/>
    <property type="match status" value="1"/>
</dbReference>
<dbReference type="PROSITE" id="PS51819">
    <property type="entry name" value="VOC"/>
    <property type="match status" value="1"/>
</dbReference>
<dbReference type="AlphaFoldDB" id="A0A9W6WAW4"/>
<dbReference type="InterPro" id="IPR041581">
    <property type="entry name" value="Glyoxalase_6"/>
</dbReference>
<comment type="caution">
    <text evidence="2">The sequence shown here is derived from an EMBL/GenBank/DDBJ whole genome shotgun (WGS) entry which is preliminary data.</text>
</comment>
<feature type="domain" description="VOC" evidence="1">
    <location>
        <begin position="3"/>
        <end position="122"/>
    </location>
</feature>